<dbReference type="RefSeq" id="WP_085756874.1">
    <property type="nucleotide sequence ID" value="NZ_CP019343.1"/>
</dbReference>
<dbReference type="KEGG" id="osg:BST96_00835"/>
<dbReference type="Proteomes" id="UP000193450">
    <property type="component" value="Chromosome"/>
</dbReference>
<feature type="compositionally biased region" description="Basic residues" evidence="1">
    <location>
        <begin position="79"/>
        <end position="89"/>
    </location>
</feature>
<dbReference type="AlphaFoldDB" id="A0A1X9NFJ2"/>
<feature type="region of interest" description="Disordered" evidence="1">
    <location>
        <begin position="66"/>
        <end position="103"/>
    </location>
</feature>
<dbReference type="STRING" id="716816.BST96_00835"/>
<feature type="region of interest" description="Disordered" evidence="1">
    <location>
        <begin position="165"/>
        <end position="213"/>
    </location>
</feature>
<accession>A0A1X9NFJ2</accession>
<protein>
    <submittedName>
        <fullName evidence="2">Energy transducer TonB</fullName>
    </submittedName>
</protein>
<evidence type="ECO:0000313" key="3">
    <source>
        <dbReference type="Proteomes" id="UP000193450"/>
    </source>
</evidence>
<sequence length="307" mass="33685">MVIGPDLILPWSSTEQEDSRFRKILWSCLGILSVFAIAMPLLPVAEITREQQETLPPQLARVILEKKELPKPEPVKPKPKEKKKAKPKEKKPEDVKPKPKPQPVDLVKQAKETAAVSGLLAFQDDLADMRDSVDVESLSKQNLSRGEAEAAKVERSIITSKAKSSSGGIKTAALSQDTGGSALSGKETTKVSSPIDQQAKKKGKAAAAPVSGGRSDESIRRIMDKNKGAIFAIYNRALRKDPTLEGKYVFELLIEPDGSVSEAKLISSELGDEALNRKILSRVKLIRFPADNVIKTRVNYSFDFLPY</sequence>
<reference evidence="2 3" key="1">
    <citation type="submission" date="2016-11" db="EMBL/GenBank/DDBJ databases">
        <title>Trade-off between light-utilization and light-protection in marine flavobacteria.</title>
        <authorList>
            <person name="Kumagai Y."/>
        </authorList>
    </citation>
    <scope>NUCLEOTIDE SEQUENCE [LARGE SCALE GENOMIC DNA]</scope>
    <source>
        <strain evidence="2 3">NBRC 107125</strain>
    </source>
</reference>
<feature type="compositionally biased region" description="Basic and acidic residues" evidence="1">
    <location>
        <begin position="66"/>
        <end position="78"/>
    </location>
</feature>
<evidence type="ECO:0000256" key="1">
    <source>
        <dbReference type="SAM" id="MobiDB-lite"/>
    </source>
</evidence>
<dbReference type="OrthoDB" id="7057177at2"/>
<dbReference type="SUPFAM" id="SSF74653">
    <property type="entry name" value="TolA/TonB C-terminal domain"/>
    <property type="match status" value="1"/>
</dbReference>
<name>A0A1X9NFJ2_9GAMM</name>
<dbReference type="InterPro" id="IPR049806">
    <property type="entry name" value="MasK-like_C"/>
</dbReference>
<proteinExistence type="predicted"/>
<dbReference type="EMBL" id="CP019343">
    <property type="protein sequence ID" value="ARN72783.1"/>
    <property type="molecule type" value="Genomic_DNA"/>
</dbReference>
<organism evidence="2 3">
    <name type="scientific">Oceanicoccus sagamiensis</name>
    <dbReference type="NCBI Taxonomy" id="716816"/>
    <lineage>
        <taxon>Bacteria</taxon>
        <taxon>Pseudomonadati</taxon>
        <taxon>Pseudomonadota</taxon>
        <taxon>Gammaproteobacteria</taxon>
        <taxon>Cellvibrionales</taxon>
        <taxon>Spongiibacteraceae</taxon>
        <taxon>Oceanicoccus</taxon>
    </lineage>
</organism>
<feature type="compositionally biased region" description="Polar residues" evidence="1">
    <location>
        <begin position="165"/>
        <end position="181"/>
    </location>
</feature>
<gene>
    <name evidence="2" type="ORF">BST96_00835</name>
</gene>
<dbReference type="NCBIfam" id="NF033768">
    <property type="entry name" value="myxo_SS_tail"/>
    <property type="match status" value="1"/>
</dbReference>
<keyword evidence="3" id="KW-1185">Reference proteome</keyword>
<evidence type="ECO:0000313" key="2">
    <source>
        <dbReference type="EMBL" id="ARN72783.1"/>
    </source>
</evidence>